<evidence type="ECO:0000313" key="4">
    <source>
        <dbReference type="EMBL" id="TNC25120.1"/>
    </source>
</evidence>
<dbReference type="AlphaFoldDB" id="A0A5C4M2J6"/>
<dbReference type="OrthoDB" id="9776369at2"/>
<sequence>MLELDGVDLIYNRGRVDEVVALRGLSLTVHTGQFATVIGSNGAGKSSVVRTISGAARPTSGRVRIGGRDVTGWPDYRRAGAVARVFDDPRAGSAPELSIEDNLALAMSRGRRRTLRFALSAKRRARMRERLALLGLGLENRLADRVGLLSAGQRQSLTMVMAGLSAPEVLLLDEHLAALDPATAAKVLALTEELVRDMGCTTLMITHNMEHALAMGERLLVLSRGTVIADLDAATKDATSPAGLVDLISGSGDAVSDRLLLGHQTEVNL</sequence>
<dbReference type="SMART" id="SM00382">
    <property type="entry name" value="AAA"/>
    <property type="match status" value="1"/>
</dbReference>
<gene>
    <name evidence="4" type="ORF">FG385_15855</name>
</gene>
<dbReference type="EMBL" id="VDFW01000012">
    <property type="protein sequence ID" value="TNC25120.1"/>
    <property type="molecule type" value="Genomic_DNA"/>
</dbReference>
<keyword evidence="1" id="KW-0547">Nucleotide-binding</keyword>
<dbReference type="Pfam" id="PF00005">
    <property type="entry name" value="ABC_tran"/>
    <property type="match status" value="1"/>
</dbReference>
<reference evidence="4 5" key="1">
    <citation type="submission" date="2019-06" db="EMBL/GenBank/DDBJ databases">
        <title>Amycolatopsis alkalitolerans sp. nov., isolated from Gastrodia elata Blume.</title>
        <authorList>
            <person name="Narsing Rao M.P."/>
            <person name="Li W.J."/>
        </authorList>
    </citation>
    <scope>NUCLEOTIDE SEQUENCE [LARGE SCALE GENOMIC DNA]</scope>
    <source>
        <strain evidence="4 5">SYSUP0005</strain>
    </source>
</reference>
<evidence type="ECO:0000259" key="3">
    <source>
        <dbReference type="PROSITE" id="PS50893"/>
    </source>
</evidence>
<dbReference type="PANTHER" id="PTHR24220:SF692">
    <property type="entry name" value="ABC TRANSPORTER DOMAIN-CONTAINING PROTEIN"/>
    <property type="match status" value="1"/>
</dbReference>
<keyword evidence="2 4" id="KW-0067">ATP-binding</keyword>
<feature type="domain" description="ABC transporter" evidence="3">
    <location>
        <begin position="4"/>
        <end position="249"/>
    </location>
</feature>
<evidence type="ECO:0000256" key="1">
    <source>
        <dbReference type="ARBA" id="ARBA00022741"/>
    </source>
</evidence>
<evidence type="ECO:0000313" key="5">
    <source>
        <dbReference type="Proteomes" id="UP000305546"/>
    </source>
</evidence>
<protein>
    <submittedName>
        <fullName evidence="4">ATP-binding cassette domain-containing protein</fullName>
    </submittedName>
</protein>
<organism evidence="4 5">
    <name type="scientific">Amycolatopsis alkalitolerans</name>
    <dbReference type="NCBI Taxonomy" id="2547244"/>
    <lineage>
        <taxon>Bacteria</taxon>
        <taxon>Bacillati</taxon>
        <taxon>Actinomycetota</taxon>
        <taxon>Actinomycetes</taxon>
        <taxon>Pseudonocardiales</taxon>
        <taxon>Pseudonocardiaceae</taxon>
        <taxon>Amycolatopsis</taxon>
    </lineage>
</organism>
<evidence type="ECO:0000256" key="2">
    <source>
        <dbReference type="ARBA" id="ARBA00022840"/>
    </source>
</evidence>
<proteinExistence type="predicted"/>
<dbReference type="InterPro" id="IPR003439">
    <property type="entry name" value="ABC_transporter-like_ATP-bd"/>
</dbReference>
<dbReference type="RefSeq" id="WP_139097508.1">
    <property type="nucleotide sequence ID" value="NZ_VDFW01000012.1"/>
</dbReference>
<dbReference type="GO" id="GO:0016887">
    <property type="term" value="F:ATP hydrolysis activity"/>
    <property type="evidence" value="ECO:0007669"/>
    <property type="project" value="InterPro"/>
</dbReference>
<name>A0A5C4M2J6_9PSEU</name>
<dbReference type="InterPro" id="IPR003593">
    <property type="entry name" value="AAA+_ATPase"/>
</dbReference>
<dbReference type="PANTHER" id="PTHR24220">
    <property type="entry name" value="IMPORT ATP-BINDING PROTEIN"/>
    <property type="match status" value="1"/>
</dbReference>
<dbReference type="InterPro" id="IPR027417">
    <property type="entry name" value="P-loop_NTPase"/>
</dbReference>
<dbReference type="GO" id="GO:0005886">
    <property type="term" value="C:plasma membrane"/>
    <property type="evidence" value="ECO:0007669"/>
    <property type="project" value="TreeGrafter"/>
</dbReference>
<comment type="caution">
    <text evidence="4">The sequence shown here is derived from an EMBL/GenBank/DDBJ whole genome shotgun (WGS) entry which is preliminary data.</text>
</comment>
<dbReference type="GO" id="GO:0005524">
    <property type="term" value="F:ATP binding"/>
    <property type="evidence" value="ECO:0007669"/>
    <property type="project" value="UniProtKB-KW"/>
</dbReference>
<dbReference type="Proteomes" id="UP000305546">
    <property type="component" value="Unassembled WGS sequence"/>
</dbReference>
<keyword evidence="5" id="KW-1185">Reference proteome</keyword>
<dbReference type="InterPro" id="IPR015854">
    <property type="entry name" value="ABC_transpr_LolD-like"/>
</dbReference>
<dbReference type="GO" id="GO:0022857">
    <property type="term" value="F:transmembrane transporter activity"/>
    <property type="evidence" value="ECO:0007669"/>
    <property type="project" value="TreeGrafter"/>
</dbReference>
<dbReference type="Gene3D" id="3.40.50.300">
    <property type="entry name" value="P-loop containing nucleotide triphosphate hydrolases"/>
    <property type="match status" value="1"/>
</dbReference>
<accession>A0A5C4M2J6</accession>
<dbReference type="SUPFAM" id="SSF52540">
    <property type="entry name" value="P-loop containing nucleoside triphosphate hydrolases"/>
    <property type="match status" value="1"/>
</dbReference>
<dbReference type="PROSITE" id="PS50893">
    <property type="entry name" value="ABC_TRANSPORTER_2"/>
    <property type="match status" value="1"/>
</dbReference>